<feature type="domain" description="Glycosyl hydrolase family 13 catalytic" evidence="4">
    <location>
        <begin position="13"/>
        <end position="405"/>
    </location>
</feature>
<proteinExistence type="inferred from homology"/>
<dbReference type="SUPFAM" id="SSF51011">
    <property type="entry name" value="Glycosyl hydrolase domain"/>
    <property type="match status" value="1"/>
</dbReference>
<dbReference type="Gene3D" id="3.90.400.10">
    <property type="entry name" value="Oligo-1,6-glucosidase, Domain 2"/>
    <property type="match status" value="1"/>
</dbReference>
<dbReference type="Proteomes" id="UP000283834">
    <property type="component" value="Unassembled WGS sequence"/>
</dbReference>
<evidence type="ECO:0000256" key="2">
    <source>
        <dbReference type="ARBA" id="ARBA00022801"/>
    </source>
</evidence>
<dbReference type="Proteomes" id="UP001296581">
    <property type="component" value="Unassembled WGS sequence"/>
</dbReference>
<evidence type="ECO:0000313" key="10">
    <source>
        <dbReference type="EMBL" id="RGT36334.1"/>
    </source>
</evidence>
<dbReference type="EMBL" id="QRWQ01000019">
    <property type="protein sequence ID" value="RGT36334.1"/>
    <property type="molecule type" value="Genomic_DNA"/>
</dbReference>
<dbReference type="PANTHER" id="PTHR10357">
    <property type="entry name" value="ALPHA-AMYLASE FAMILY MEMBER"/>
    <property type="match status" value="1"/>
</dbReference>
<dbReference type="Pfam" id="PF00128">
    <property type="entry name" value="Alpha-amylase"/>
    <property type="match status" value="1"/>
</dbReference>
<comment type="similarity">
    <text evidence="1">Belongs to the glycosyl hydrolase 13 family.</text>
</comment>
<dbReference type="CDD" id="cd11333">
    <property type="entry name" value="AmyAc_SI_OligoGlu_DGase"/>
    <property type="match status" value="1"/>
</dbReference>
<dbReference type="GO" id="GO:0009313">
    <property type="term" value="P:oligosaccharide catabolic process"/>
    <property type="evidence" value="ECO:0007669"/>
    <property type="project" value="TreeGrafter"/>
</dbReference>
<dbReference type="EMBL" id="JAJBNC010000024">
    <property type="protein sequence ID" value="MCB5494857.1"/>
    <property type="molecule type" value="Genomic_DNA"/>
</dbReference>
<organism evidence="9 11">
    <name type="scientific">Mediterraneibacter gnavus</name>
    <name type="common">Ruminococcus gnavus</name>
    <dbReference type="NCBI Taxonomy" id="33038"/>
    <lineage>
        <taxon>Bacteria</taxon>
        <taxon>Bacillati</taxon>
        <taxon>Bacillota</taxon>
        <taxon>Clostridia</taxon>
        <taxon>Lachnospirales</taxon>
        <taxon>Lachnospiraceae</taxon>
        <taxon>Mediterraneibacter</taxon>
    </lineage>
</organism>
<evidence type="ECO:0000259" key="4">
    <source>
        <dbReference type="SMART" id="SM00642"/>
    </source>
</evidence>
<dbReference type="EMBL" id="QSSX01000018">
    <property type="protein sequence ID" value="RGM22952.1"/>
    <property type="molecule type" value="Genomic_DNA"/>
</dbReference>
<sequence length="569" mass="67094">MVKKWWQNSVVYQIYPKSFLDSNGDGIGDLQGIIQKIPYLKKLGVDVIWLCPVYQSPQDDNGYDISDYESIDPEFGTMDDMKELIRACNREDIRIVMDLVVNHTSDEHWWFQEAQKSKENPYRDFYIWRKGKNGQPPNDLKSNFGGSAWEYSEETNEYYLHFYSKKQPDLNWENEKLRQEIYRMMNYWLELGIAGFRMDVIDLIGKIPDEKIKENGPRLHEYLREMNENTFGKTDAMTVGECWGATPEIARLYTAPERKELNMIFQFEQIQLDKQKGGQRWDLKELDLRELKAVFSKWQYELDGCGWNSLFWSNHDLPRIVSRWGNDGKYRELSAKMLATLLHGMKGTPYIYQGEELGMTNVPFTAIENFPDIETQNIYKERLRAGFSAEETIHAIRKKARDNARTPMQWNAEENAGFTTGTPWYQINPNYKEINAEDETAREDSVFSHYQKLIQLRKKHEIMVYGEYHLLLPEDEDLYIYTRTLGKEQWLILCNFHEKEREIASTQIGSVLLSNYTDTPQLKELHLLRPYEAVIYRLPEKVEMHNVCAVYSDKSVSITEEIEEGESRE</sequence>
<evidence type="ECO:0000313" key="7">
    <source>
        <dbReference type="EMBL" id="NSI57866.1"/>
    </source>
</evidence>
<evidence type="ECO:0000313" key="6">
    <source>
        <dbReference type="EMBL" id="NSI19347.1"/>
    </source>
</evidence>
<dbReference type="Proteomes" id="UP001296643">
    <property type="component" value="Unassembled WGS sequence"/>
</dbReference>
<dbReference type="FunFam" id="3.90.400.10:FF:000002">
    <property type="entry name" value="Sucrose isomerase"/>
    <property type="match status" value="1"/>
</dbReference>
<dbReference type="EMBL" id="JAAIRV010000007">
    <property type="protein sequence ID" value="NSI57866.1"/>
    <property type="molecule type" value="Genomic_DNA"/>
</dbReference>
<evidence type="ECO:0000313" key="12">
    <source>
        <dbReference type="Proteomes" id="UP000283834"/>
    </source>
</evidence>
<dbReference type="EMBL" id="JAAIRM010000012">
    <property type="protein sequence ID" value="NSI19347.1"/>
    <property type="molecule type" value="Genomic_DNA"/>
</dbReference>
<reference evidence="11 12" key="1">
    <citation type="submission" date="2018-08" db="EMBL/GenBank/DDBJ databases">
        <title>A genome reference for cultivated species of the human gut microbiota.</title>
        <authorList>
            <person name="Zou Y."/>
            <person name="Xue W."/>
            <person name="Luo G."/>
        </authorList>
    </citation>
    <scope>NUCLEOTIDE SEQUENCE [LARGE SCALE GENOMIC DNA]</scope>
    <source>
        <strain evidence="10 12">AF19-16AC</strain>
        <strain evidence="9 11">TF01-20-2</strain>
    </source>
</reference>
<dbReference type="PANTHER" id="PTHR10357:SF179">
    <property type="entry name" value="NEUTRAL AND BASIC AMINO ACID TRANSPORT PROTEIN RBAT"/>
    <property type="match status" value="1"/>
</dbReference>
<evidence type="ECO:0000313" key="11">
    <source>
        <dbReference type="Proteomes" id="UP000260808"/>
    </source>
</evidence>
<dbReference type="Proteomes" id="UP001296580">
    <property type="component" value="Unassembled WGS sequence"/>
</dbReference>
<evidence type="ECO:0000313" key="9">
    <source>
        <dbReference type="EMBL" id="RGM22952.1"/>
    </source>
</evidence>
<dbReference type="SMART" id="SM00642">
    <property type="entry name" value="Aamy"/>
    <property type="match status" value="1"/>
</dbReference>
<dbReference type="FunFam" id="3.20.20.80:FF:000064">
    <property type="entry name" value="Oligo-1,6-glucosidase"/>
    <property type="match status" value="2"/>
</dbReference>
<reference evidence="5" key="4">
    <citation type="submission" date="2021-10" db="EMBL/GenBank/DDBJ databases">
        <title>Collection of gut derived symbiotic bacterial strains cultured from healthy donors.</title>
        <authorList>
            <person name="Lin H."/>
            <person name="Littmann E."/>
            <person name="Claire K."/>
            <person name="Pamer E."/>
        </authorList>
    </citation>
    <scope>NUCLEOTIDE SEQUENCE</scope>
    <source>
        <strain evidence="5">MSK.23.4</strain>
    </source>
</reference>
<dbReference type="InterPro" id="IPR013780">
    <property type="entry name" value="Glyco_hydro_b"/>
</dbReference>
<dbReference type="Gene3D" id="3.20.20.80">
    <property type="entry name" value="Glycosidases"/>
    <property type="match status" value="1"/>
</dbReference>
<protein>
    <submittedName>
        <fullName evidence="9">Alpha-glucosidase</fullName>
    </submittedName>
</protein>
<evidence type="ECO:0000256" key="1">
    <source>
        <dbReference type="ARBA" id="ARBA00008061"/>
    </source>
</evidence>
<dbReference type="Gene3D" id="2.60.40.1180">
    <property type="entry name" value="Golgi alpha-mannosidase II"/>
    <property type="match status" value="1"/>
</dbReference>
<comment type="caution">
    <text evidence="9">The sequence shown here is derived from an EMBL/GenBank/DDBJ whole genome shotgun (WGS) entry which is preliminary data.</text>
</comment>
<dbReference type="InterPro" id="IPR017853">
    <property type="entry name" value="GH"/>
</dbReference>
<evidence type="ECO:0000313" key="5">
    <source>
        <dbReference type="EMBL" id="MCB5494857.1"/>
    </source>
</evidence>
<reference evidence="6" key="2">
    <citation type="journal article" date="2020" name="Cell Host Microbe">
        <title>Functional and Genomic Variation between Human-Derived Isolates of Lachnospiraceae Reveals Inter- and Intra-Species Diversity.</title>
        <authorList>
            <person name="Sorbara M.T."/>
            <person name="Littmann E.R."/>
            <person name="Fontana E."/>
            <person name="Moody T.U."/>
            <person name="Kohout C.E."/>
            <person name="Gjonbalaj M."/>
            <person name="Eaton V."/>
            <person name="Seok R."/>
            <person name="Leiner I.M."/>
            <person name="Pamer E.G."/>
        </authorList>
    </citation>
    <scope>NUCLEOTIDE SEQUENCE</scope>
    <source>
        <strain evidence="8">MSK.11.9</strain>
        <strain evidence="7">MSK.15.32</strain>
        <strain evidence="6">MSK.22.53</strain>
    </source>
</reference>
<gene>
    <name evidence="10" type="ORF">DWX36_14525</name>
    <name evidence="9" type="ORF">DXC31_09030</name>
    <name evidence="6" type="ORF">G4958_08310</name>
    <name evidence="8" type="ORF">G4981_10785</name>
    <name evidence="7" type="ORF">G4993_05555</name>
    <name evidence="5" type="ORF">LIQ10_14155</name>
</gene>
<evidence type="ECO:0000313" key="8">
    <source>
        <dbReference type="EMBL" id="NSI65754.1"/>
    </source>
</evidence>
<keyword evidence="2" id="KW-0378">Hydrolase</keyword>
<name>A0A2N5P5F8_MEDGN</name>
<reference evidence="6" key="3">
    <citation type="submission" date="2020-02" db="EMBL/GenBank/DDBJ databases">
        <authorList>
            <person name="Littmann E."/>
            <person name="Sorbara M."/>
        </authorList>
    </citation>
    <scope>NUCLEOTIDE SEQUENCE</scope>
    <source>
        <strain evidence="8">MSK.11.9</strain>
        <strain evidence="7">MSK.15.32</strain>
        <strain evidence="6">MSK.22.53</strain>
    </source>
</reference>
<accession>A0A2N5P5F8</accession>
<dbReference type="InterPro" id="IPR006047">
    <property type="entry name" value="GH13_cat_dom"/>
</dbReference>
<keyword evidence="3" id="KW-0326">Glycosidase</keyword>
<dbReference type="Proteomes" id="UP000260808">
    <property type="component" value="Unassembled WGS sequence"/>
</dbReference>
<dbReference type="FunFam" id="2.60.40.1180:FF:000007">
    <property type="entry name" value="Sucrose isomerase"/>
    <property type="match status" value="1"/>
</dbReference>
<dbReference type="RefSeq" id="WP_009245869.1">
    <property type="nucleotide sequence ID" value="NZ_BAABSA010000007.1"/>
</dbReference>
<dbReference type="NCBIfam" id="NF008183">
    <property type="entry name" value="PRK10933.1"/>
    <property type="match status" value="1"/>
</dbReference>
<dbReference type="AlphaFoldDB" id="A0A2N5P5F8"/>
<dbReference type="SUPFAM" id="SSF51445">
    <property type="entry name" value="(Trans)glycosidases"/>
    <property type="match status" value="1"/>
</dbReference>
<dbReference type="Proteomes" id="UP001297422">
    <property type="component" value="Unassembled WGS sequence"/>
</dbReference>
<dbReference type="InterPro" id="IPR045857">
    <property type="entry name" value="O16G_dom_2"/>
</dbReference>
<dbReference type="EMBL" id="JAAIRY010000018">
    <property type="protein sequence ID" value="NSI65754.1"/>
    <property type="molecule type" value="Genomic_DNA"/>
</dbReference>
<dbReference type="GO" id="GO:0004556">
    <property type="term" value="F:alpha-amylase activity"/>
    <property type="evidence" value="ECO:0007669"/>
    <property type="project" value="TreeGrafter"/>
</dbReference>
<evidence type="ECO:0000256" key="3">
    <source>
        <dbReference type="ARBA" id="ARBA00023295"/>
    </source>
</evidence>